<keyword evidence="1" id="KW-0472">Membrane</keyword>
<organism evidence="2 3">
    <name type="scientific">Paenibacillus residui</name>
    <dbReference type="NCBI Taxonomy" id="629724"/>
    <lineage>
        <taxon>Bacteria</taxon>
        <taxon>Bacillati</taxon>
        <taxon>Bacillota</taxon>
        <taxon>Bacilli</taxon>
        <taxon>Bacillales</taxon>
        <taxon>Paenibacillaceae</taxon>
        <taxon>Paenibacillus</taxon>
    </lineage>
</organism>
<name>A0ABW3D576_9BACL</name>
<feature type="transmembrane region" description="Helical" evidence="1">
    <location>
        <begin position="6"/>
        <end position="26"/>
    </location>
</feature>
<accession>A0ABW3D576</accession>
<protein>
    <recommendedName>
        <fullName evidence="4">Quinolinate synthase</fullName>
    </recommendedName>
</protein>
<dbReference type="RefSeq" id="WP_144933280.1">
    <property type="nucleotide sequence ID" value="NZ_JBHTIU010000003.1"/>
</dbReference>
<comment type="caution">
    <text evidence="2">The sequence shown here is derived from an EMBL/GenBank/DDBJ whole genome shotgun (WGS) entry which is preliminary data.</text>
</comment>
<evidence type="ECO:0000313" key="3">
    <source>
        <dbReference type="Proteomes" id="UP001597120"/>
    </source>
</evidence>
<keyword evidence="1" id="KW-0812">Transmembrane</keyword>
<gene>
    <name evidence="2" type="ORF">ACFQ03_01505</name>
</gene>
<keyword evidence="3" id="KW-1185">Reference proteome</keyword>
<keyword evidence="1" id="KW-1133">Transmembrane helix</keyword>
<dbReference type="Proteomes" id="UP001597120">
    <property type="component" value="Unassembled WGS sequence"/>
</dbReference>
<sequence length="180" mass="20419">MKLRILPILLAVACSSLILFGGWFMYRSYAMETPLNELVSQAQGVEEVQMELSNQSVNIKVKLNNEANMREIYQKVATEGADIIGKRQLNIQVVNDSSPELDKWWSIVLFDIAQAMDTRQYSRIPVTLEEKAAALPGLQAVTEMDDNNVYVRLTYGEKSKYIILPRVPAKLGVWPNEQIQ</sequence>
<evidence type="ECO:0000313" key="2">
    <source>
        <dbReference type="EMBL" id="MFD0867824.1"/>
    </source>
</evidence>
<dbReference type="EMBL" id="JBHTIU010000003">
    <property type="protein sequence ID" value="MFD0867824.1"/>
    <property type="molecule type" value="Genomic_DNA"/>
</dbReference>
<evidence type="ECO:0000256" key="1">
    <source>
        <dbReference type="SAM" id="Phobius"/>
    </source>
</evidence>
<reference evidence="3" key="1">
    <citation type="journal article" date="2019" name="Int. J. Syst. Evol. Microbiol.">
        <title>The Global Catalogue of Microorganisms (GCM) 10K type strain sequencing project: providing services to taxonomists for standard genome sequencing and annotation.</title>
        <authorList>
            <consortium name="The Broad Institute Genomics Platform"/>
            <consortium name="The Broad Institute Genome Sequencing Center for Infectious Disease"/>
            <person name="Wu L."/>
            <person name="Ma J."/>
        </authorList>
    </citation>
    <scope>NUCLEOTIDE SEQUENCE [LARGE SCALE GENOMIC DNA]</scope>
    <source>
        <strain evidence="3">CCUG 57263</strain>
    </source>
</reference>
<proteinExistence type="predicted"/>
<evidence type="ECO:0008006" key="4">
    <source>
        <dbReference type="Google" id="ProtNLM"/>
    </source>
</evidence>